<keyword evidence="4" id="KW-0560">Oxidoreductase</keyword>
<proteinExistence type="predicted"/>
<evidence type="ECO:0000256" key="4">
    <source>
        <dbReference type="ARBA" id="ARBA00023002"/>
    </source>
</evidence>
<keyword evidence="2" id="KW-0285">Flavoprotein</keyword>
<dbReference type="Proteomes" id="UP001221757">
    <property type="component" value="Unassembled WGS sequence"/>
</dbReference>
<feature type="domain" description="FAD-binding" evidence="5">
    <location>
        <begin position="6"/>
        <end position="50"/>
    </location>
</feature>
<dbReference type="PRINTS" id="PR00420">
    <property type="entry name" value="RNGMNOXGNASE"/>
</dbReference>
<dbReference type="GO" id="GO:0016709">
    <property type="term" value="F:oxidoreductase activity, acting on paired donors, with incorporation or reduction of molecular oxygen, NAD(P)H as one donor, and incorporation of one atom of oxygen"/>
    <property type="evidence" value="ECO:0007669"/>
    <property type="project" value="UniProtKB-ARBA"/>
</dbReference>
<evidence type="ECO:0000256" key="2">
    <source>
        <dbReference type="ARBA" id="ARBA00022630"/>
    </source>
</evidence>
<evidence type="ECO:0000313" key="6">
    <source>
        <dbReference type="EMBL" id="KAJ7696577.1"/>
    </source>
</evidence>
<dbReference type="GO" id="GO:0071949">
    <property type="term" value="F:FAD binding"/>
    <property type="evidence" value="ECO:0007669"/>
    <property type="project" value="InterPro"/>
</dbReference>
<reference evidence="6" key="1">
    <citation type="submission" date="2023-03" db="EMBL/GenBank/DDBJ databases">
        <title>Massive genome expansion in bonnet fungi (Mycena s.s.) driven by repeated elements and novel gene families across ecological guilds.</title>
        <authorList>
            <consortium name="Lawrence Berkeley National Laboratory"/>
            <person name="Harder C.B."/>
            <person name="Miyauchi S."/>
            <person name="Viragh M."/>
            <person name="Kuo A."/>
            <person name="Thoen E."/>
            <person name="Andreopoulos B."/>
            <person name="Lu D."/>
            <person name="Skrede I."/>
            <person name="Drula E."/>
            <person name="Henrissat B."/>
            <person name="Morin E."/>
            <person name="Kohler A."/>
            <person name="Barry K."/>
            <person name="LaButti K."/>
            <person name="Morin E."/>
            <person name="Salamov A."/>
            <person name="Lipzen A."/>
            <person name="Mereny Z."/>
            <person name="Hegedus B."/>
            <person name="Baldrian P."/>
            <person name="Stursova M."/>
            <person name="Weitz H."/>
            <person name="Taylor A."/>
            <person name="Grigoriev I.V."/>
            <person name="Nagy L.G."/>
            <person name="Martin F."/>
            <person name="Kauserud H."/>
        </authorList>
    </citation>
    <scope>NUCLEOTIDE SEQUENCE</scope>
    <source>
        <strain evidence="6">CBHHK067</strain>
    </source>
</reference>
<gene>
    <name evidence="6" type="ORF">B0H17DRAFT_1177963</name>
</gene>
<evidence type="ECO:0000256" key="3">
    <source>
        <dbReference type="ARBA" id="ARBA00022827"/>
    </source>
</evidence>
<dbReference type="InterPro" id="IPR050641">
    <property type="entry name" value="RIFMO-like"/>
</dbReference>
<dbReference type="EMBL" id="JARKIE010000034">
    <property type="protein sequence ID" value="KAJ7696577.1"/>
    <property type="molecule type" value="Genomic_DNA"/>
</dbReference>
<dbReference type="PANTHER" id="PTHR43004:SF19">
    <property type="entry name" value="BINDING MONOOXYGENASE, PUTATIVE (JCVI)-RELATED"/>
    <property type="match status" value="1"/>
</dbReference>
<evidence type="ECO:0000313" key="7">
    <source>
        <dbReference type="Proteomes" id="UP001221757"/>
    </source>
</evidence>
<dbReference type="SUPFAM" id="SSF51905">
    <property type="entry name" value="FAD/NAD(P)-binding domain"/>
    <property type="match status" value="1"/>
</dbReference>
<dbReference type="Pfam" id="PF01494">
    <property type="entry name" value="FAD_binding_3"/>
    <property type="match status" value="1"/>
</dbReference>
<dbReference type="AlphaFoldDB" id="A0AAD7DQA8"/>
<dbReference type="Gene3D" id="3.50.50.60">
    <property type="entry name" value="FAD/NAD(P)-binding domain"/>
    <property type="match status" value="1"/>
</dbReference>
<keyword evidence="7" id="KW-1185">Reference proteome</keyword>
<comment type="caution">
    <text evidence="6">The sequence shown here is derived from an EMBL/GenBank/DDBJ whole genome shotgun (WGS) entry which is preliminary data.</text>
</comment>
<name>A0AAD7DQA8_MYCRO</name>
<accession>A0AAD7DQA8</accession>
<protein>
    <recommendedName>
        <fullName evidence="5">FAD-binding domain-containing protein</fullName>
    </recommendedName>
</protein>
<dbReference type="InterPro" id="IPR036188">
    <property type="entry name" value="FAD/NAD-bd_sf"/>
</dbReference>
<dbReference type="InterPro" id="IPR002938">
    <property type="entry name" value="FAD-bd"/>
</dbReference>
<sequence>MYIVHGTSSGVQDSFNLAWKLALVLRGQAPMALLDTYHEERAPVIQTILAKTTELLNAYVDVKDSDGDGEKDVPMDPYGVHTRGLRAGDRAPDAPELKDLVHGGPPTRLFDVFNVSRHTVLVFSTSPDLYSAVLEALSRCPQGIVRFVAIVPPGASADVQGPDIVLKAAQGYAYSGYGVRYDRGSWDSHP</sequence>
<evidence type="ECO:0000256" key="1">
    <source>
        <dbReference type="ARBA" id="ARBA00001974"/>
    </source>
</evidence>
<dbReference type="PANTHER" id="PTHR43004">
    <property type="entry name" value="TRK SYSTEM POTASSIUM UPTAKE PROTEIN"/>
    <property type="match status" value="1"/>
</dbReference>
<comment type="cofactor">
    <cofactor evidence="1">
        <name>FAD</name>
        <dbReference type="ChEBI" id="CHEBI:57692"/>
    </cofactor>
</comment>
<organism evidence="6 7">
    <name type="scientific">Mycena rosella</name>
    <name type="common">Pink bonnet</name>
    <name type="synonym">Agaricus rosellus</name>
    <dbReference type="NCBI Taxonomy" id="1033263"/>
    <lineage>
        <taxon>Eukaryota</taxon>
        <taxon>Fungi</taxon>
        <taxon>Dikarya</taxon>
        <taxon>Basidiomycota</taxon>
        <taxon>Agaricomycotina</taxon>
        <taxon>Agaricomycetes</taxon>
        <taxon>Agaricomycetidae</taxon>
        <taxon>Agaricales</taxon>
        <taxon>Marasmiineae</taxon>
        <taxon>Mycenaceae</taxon>
        <taxon>Mycena</taxon>
    </lineage>
</organism>
<keyword evidence="3" id="KW-0274">FAD</keyword>
<evidence type="ECO:0000259" key="5">
    <source>
        <dbReference type="Pfam" id="PF01494"/>
    </source>
</evidence>